<evidence type="ECO:0000313" key="3">
    <source>
        <dbReference type="EMBL" id="HIY74173.1"/>
    </source>
</evidence>
<proteinExistence type="predicted"/>
<comment type="caution">
    <text evidence="3">The sequence shown here is derived from an EMBL/GenBank/DDBJ whole genome shotgun (WGS) entry which is preliminary data.</text>
</comment>
<name>A0A9D2CF18_9FIRM</name>
<reference evidence="3" key="1">
    <citation type="journal article" date="2021" name="PeerJ">
        <title>Extensive microbial diversity within the chicken gut microbiome revealed by metagenomics and culture.</title>
        <authorList>
            <person name="Gilroy R."/>
            <person name="Ravi A."/>
            <person name="Getino M."/>
            <person name="Pursley I."/>
            <person name="Horton D.L."/>
            <person name="Alikhan N.F."/>
            <person name="Baker D."/>
            <person name="Gharbi K."/>
            <person name="Hall N."/>
            <person name="Watson M."/>
            <person name="Adriaenssens E.M."/>
            <person name="Foster-Nyarko E."/>
            <person name="Jarju S."/>
            <person name="Secka A."/>
            <person name="Antonio M."/>
            <person name="Oren A."/>
            <person name="Chaudhuri R.R."/>
            <person name="La Ragione R."/>
            <person name="Hildebrand F."/>
            <person name="Pallen M.J."/>
        </authorList>
    </citation>
    <scope>NUCLEOTIDE SEQUENCE</scope>
    <source>
        <strain evidence="3">CHK33-7979</strain>
    </source>
</reference>
<dbReference type="InterPro" id="IPR013486">
    <property type="entry name" value="SpoIID/LytB"/>
</dbReference>
<dbReference type="Pfam" id="PF08486">
    <property type="entry name" value="SpoIID"/>
    <property type="match status" value="1"/>
</dbReference>
<evidence type="ECO:0000313" key="4">
    <source>
        <dbReference type="Proteomes" id="UP000886824"/>
    </source>
</evidence>
<evidence type="ECO:0000259" key="2">
    <source>
        <dbReference type="Pfam" id="PF08486"/>
    </source>
</evidence>
<reference evidence="3" key="2">
    <citation type="submission" date="2021-04" db="EMBL/GenBank/DDBJ databases">
        <authorList>
            <person name="Gilroy R."/>
        </authorList>
    </citation>
    <scope>NUCLEOTIDE SEQUENCE</scope>
    <source>
        <strain evidence="3">CHK33-7979</strain>
    </source>
</reference>
<feature type="domain" description="Sporulation stage II protein D amidase enhancer LytB N-terminal" evidence="2">
    <location>
        <begin position="73"/>
        <end position="173"/>
    </location>
</feature>
<dbReference type="InterPro" id="IPR014225">
    <property type="entry name" value="Spore_II_D_firmicutes"/>
</dbReference>
<dbReference type="AlphaFoldDB" id="A0A9D2CF18"/>
<dbReference type="NCBIfam" id="TIGR02669">
    <property type="entry name" value="SpoIID_LytB"/>
    <property type="match status" value="1"/>
</dbReference>
<dbReference type="GO" id="GO:0030435">
    <property type="term" value="P:sporulation resulting in formation of a cellular spore"/>
    <property type="evidence" value="ECO:0007669"/>
    <property type="project" value="InterPro"/>
</dbReference>
<sequence length="343" mass="36506">MRTLRPVAATALLLLLAVFLLPMLLLGRPAGEEGPEETEPLPTATLPIRKPTAQSGAGGDGATLVRVAMPEGTVSSLTMAEYLWRVVAAEMPASFETEALRAQAVTARTYTLYQMSIGQNPNHPDADMCTDISCCQAHLSPEDAAANWGDQAQIWGEKIARAVSDTDGQAILYEGQPIDAVFFSSAAGRTLDSVEVWGGSVPYLTSVESPEGEEVPNYHTTVTVPVAEFKSVFLVRYPDADLSGAPETWFQNMAPTSSGGVDTVEVGGVTVKGTALRTLFDLRSANFSVTADSETVTFSVTGYGHGVGMSQYGANAMAKAGSSWREILTHYYTGVTIGPWKQE</sequence>
<dbReference type="EMBL" id="DXCX01000096">
    <property type="protein sequence ID" value="HIY74173.1"/>
    <property type="molecule type" value="Genomic_DNA"/>
</dbReference>
<feature type="region of interest" description="Disordered" evidence="1">
    <location>
        <begin position="31"/>
        <end position="59"/>
    </location>
</feature>
<dbReference type="Proteomes" id="UP000886824">
    <property type="component" value="Unassembled WGS sequence"/>
</dbReference>
<gene>
    <name evidence="3" type="primary">spoIID</name>
    <name evidence="3" type="ORF">H9826_09430</name>
</gene>
<evidence type="ECO:0000256" key="1">
    <source>
        <dbReference type="SAM" id="MobiDB-lite"/>
    </source>
</evidence>
<dbReference type="InterPro" id="IPR013693">
    <property type="entry name" value="SpoIID/LytB_N"/>
</dbReference>
<organism evidence="3 4">
    <name type="scientific">Candidatus Intestinimonas merdavium</name>
    <dbReference type="NCBI Taxonomy" id="2838622"/>
    <lineage>
        <taxon>Bacteria</taxon>
        <taxon>Bacillati</taxon>
        <taxon>Bacillota</taxon>
        <taxon>Clostridia</taxon>
        <taxon>Eubacteriales</taxon>
        <taxon>Intestinimonas</taxon>
    </lineage>
</organism>
<accession>A0A9D2CF18</accession>
<protein>
    <submittedName>
        <fullName evidence="3">Stage II sporulation protein D</fullName>
    </submittedName>
</protein>
<dbReference type="NCBIfam" id="TIGR02870">
    <property type="entry name" value="spore_II_D"/>
    <property type="match status" value="1"/>
</dbReference>